<evidence type="ECO:0000313" key="1">
    <source>
        <dbReference type="EMBL" id="MQM15679.1"/>
    </source>
</evidence>
<dbReference type="EMBL" id="NMUH01006632">
    <property type="protein sequence ID" value="MQM15679.1"/>
    <property type="molecule type" value="Genomic_DNA"/>
</dbReference>
<protein>
    <submittedName>
        <fullName evidence="1">Uncharacterized protein</fullName>
    </submittedName>
</protein>
<keyword evidence="2" id="KW-1185">Reference proteome</keyword>
<comment type="caution">
    <text evidence="1">The sequence shown here is derived from an EMBL/GenBank/DDBJ whole genome shotgun (WGS) entry which is preliminary data.</text>
</comment>
<dbReference type="Proteomes" id="UP000652761">
    <property type="component" value="Unassembled WGS sequence"/>
</dbReference>
<organism evidence="1 2">
    <name type="scientific">Colocasia esculenta</name>
    <name type="common">Wild taro</name>
    <name type="synonym">Arum esculentum</name>
    <dbReference type="NCBI Taxonomy" id="4460"/>
    <lineage>
        <taxon>Eukaryota</taxon>
        <taxon>Viridiplantae</taxon>
        <taxon>Streptophyta</taxon>
        <taxon>Embryophyta</taxon>
        <taxon>Tracheophyta</taxon>
        <taxon>Spermatophyta</taxon>
        <taxon>Magnoliopsida</taxon>
        <taxon>Liliopsida</taxon>
        <taxon>Araceae</taxon>
        <taxon>Aroideae</taxon>
        <taxon>Colocasieae</taxon>
        <taxon>Colocasia</taxon>
    </lineage>
</organism>
<proteinExistence type="predicted"/>
<sequence>MSPSFSSLRRRSSPSPSLVAWALRSGGGSCGALARCRGERRRRPCYREGPSWGAFCRNPTVVSVTCSLVPVVVAVCCAVRCQQCEL</sequence>
<gene>
    <name evidence="1" type="ORF">Taro_048627</name>
</gene>
<dbReference type="AlphaFoldDB" id="A0A843X8M6"/>
<name>A0A843X8M6_COLES</name>
<reference evidence="1" key="1">
    <citation type="submission" date="2017-07" db="EMBL/GenBank/DDBJ databases">
        <title>Taro Niue Genome Assembly and Annotation.</title>
        <authorList>
            <person name="Atibalentja N."/>
            <person name="Keating K."/>
            <person name="Fields C.J."/>
        </authorList>
    </citation>
    <scope>NUCLEOTIDE SEQUENCE</scope>
    <source>
        <strain evidence="1">Niue_2</strain>
        <tissue evidence="1">Leaf</tissue>
    </source>
</reference>
<accession>A0A843X8M6</accession>
<evidence type="ECO:0000313" key="2">
    <source>
        <dbReference type="Proteomes" id="UP000652761"/>
    </source>
</evidence>